<reference evidence="2" key="1">
    <citation type="journal article" date="2020" name="Fungal Divers.">
        <title>Resolving the Mortierellaceae phylogeny through synthesis of multi-gene phylogenetics and phylogenomics.</title>
        <authorList>
            <person name="Vandepol N."/>
            <person name="Liber J."/>
            <person name="Desiro A."/>
            <person name="Na H."/>
            <person name="Kennedy M."/>
            <person name="Barry K."/>
            <person name="Grigoriev I.V."/>
            <person name="Miller A.N."/>
            <person name="O'Donnell K."/>
            <person name="Stajich J.E."/>
            <person name="Bonito G."/>
        </authorList>
    </citation>
    <scope>NUCLEOTIDE SEQUENCE</scope>
    <source>
        <strain evidence="2">NVP60</strain>
    </source>
</reference>
<dbReference type="AlphaFoldDB" id="A0A9P6USP3"/>
<gene>
    <name evidence="2" type="ORF">BGZ97_005184</name>
</gene>
<evidence type="ECO:0000313" key="3">
    <source>
        <dbReference type="Proteomes" id="UP000823405"/>
    </source>
</evidence>
<evidence type="ECO:0000313" key="2">
    <source>
        <dbReference type="EMBL" id="KAG0317569.1"/>
    </source>
</evidence>
<feature type="region of interest" description="Disordered" evidence="1">
    <location>
        <begin position="67"/>
        <end position="99"/>
    </location>
</feature>
<comment type="caution">
    <text evidence="2">The sequence shown here is derived from an EMBL/GenBank/DDBJ whole genome shotgun (WGS) entry which is preliminary data.</text>
</comment>
<sequence>MIEGNILESCGGDSRPIDTAAAATAAASVPSSSILLPPLLPLAQQSHTPLLSITSTSTQPQPRRTFIAPEEFPRYPSTFDNSGNESNYDSDDDDKEGEEEIDAVESFIFQPFPRQTPQPHPLLRVYSTSQYSSNNPTASSPNLPPTTPEYNNYDIVHSNNTGFMYSIEQHPLQHCQYDEEEEDDDEEALIISRRQFRGKNDSAFSASALTPITSACTNTDNGSSNGPLLPSDLRGDRKDSGVFIHDEQEGTIVQVSPRSAFFAYSESESESELEHDNDIYVTLSVDERRHLHPQHQQY</sequence>
<dbReference type="EMBL" id="JAAAIN010000236">
    <property type="protein sequence ID" value="KAG0317569.1"/>
    <property type="molecule type" value="Genomic_DNA"/>
</dbReference>
<accession>A0A9P6USP3</accession>
<protein>
    <submittedName>
        <fullName evidence="2">Uncharacterized protein</fullName>
    </submittedName>
</protein>
<feature type="region of interest" description="Disordered" evidence="1">
    <location>
        <begin position="217"/>
        <end position="237"/>
    </location>
</feature>
<dbReference type="Proteomes" id="UP000823405">
    <property type="component" value="Unassembled WGS sequence"/>
</dbReference>
<feature type="compositionally biased region" description="Polar residues" evidence="1">
    <location>
        <begin position="217"/>
        <end position="226"/>
    </location>
</feature>
<proteinExistence type="predicted"/>
<evidence type="ECO:0000256" key="1">
    <source>
        <dbReference type="SAM" id="MobiDB-lite"/>
    </source>
</evidence>
<feature type="compositionally biased region" description="Acidic residues" evidence="1">
    <location>
        <begin position="88"/>
        <end position="99"/>
    </location>
</feature>
<organism evidence="2 3">
    <name type="scientific">Linnemannia gamsii</name>
    <dbReference type="NCBI Taxonomy" id="64522"/>
    <lineage>
        <taxon>Eukaryota</taxon>
        <taxon>Fungi</taxon>
        <taxon>Fungi incertae sedis</taxon>
        <taxon>Mucoromycota</taxon>
        <taxon>Mortierellomycotina</taxon>
        <taxon>Mortierellomycetes</taxon>
        <taxon>Mortierellales</taxon>
        <taxon>Mortierellaceae</taxon>
        <taxon>Linnemannia</taxon>
    </lineage>
</organism>
<keyword evidence="3" id="KW-1185">Reference proteome</keyword>
<dbReference type="OrthoDB" id="2411790at2759"/>
<name>A0A9P6USP3_9FUNG</name>